<evidence type="ECO:0000259" key="1">
    <source>
        <dbReference type="Pfam" id="PF07171"/>
    </source>
</evidence>
<dbReference type="InterPro" id="IPR015995">
    <property type="entry name" value="MlrC_N"/>
</dbReference>
<evidence type="ECO:0000313" key="3">
    <source>
        <dbReference type="EMBL" id="CEI80926.1"/>
    </source>
</evidence>
<evidence type="ECO:0008006" key="5">
    <source>
        <dbReference type="Google" id="ProtNLM"/>
    </source>
</evidence>
<proteinExistence type="predicted"/>
<dbReference type="EMBL" id="CDGG01000001">
    <property type="protein sequence ID" value="CEI80926.1"/>
    <property type="molecule type" value="Genomic_DNA"/>
</dbReference>
<accession>A0A0A1MPD2</accession>
<evidence type="ECO:0000313" key="4">
    <source>
        <dbReference type="Proteomes" id="UP000040453"/>
    </source>
</evidence>
<dbReference type="InterPro" id="IPR010799">
    <property type="entry name" value="MlrC_C"/>
</dbReference>
<dbReference type="RefSeq" id="WP_042529728.1">
    <property type="nucleotide sequence ID" value="NZ_CDGG01000001.1"/>
</dbReference>
<evidence type="ECO:0000259" key="2">
    <source>
        <dbReference type="Pfam" id="PF07364"/>
    </source>
</evidence>
<dbReference type="Pfam" id="PF07171">
    <property type="entry name" value="MlrC_C"/>
    <property type="match status" value="1"/>
</dbReference>
<keyword evidence="4" id="KW-1185">Reference proteome</keyword>
<feature type="domain" description="Microcystin LR degradation protein MlrC N-terminal" evidence="2">
    <location>
        <begin position="2"/>
        <end position="286"/>
    </location>
</feature>
<feature type="domain" description="Microcystin LR degradation protein MlrC C-terminal" evidence="1">
    <location>
        <begin position="296"/>
        <end position="471"/>
    </location>
</feature>
<protein>
    <recommendedName>
        <fullName evidence="5">Microcystin degradation protein MlrC</fullName>
    </recommendedName>
</protein>
<dbReference type="Proteomes" id="UP000040453">
    <property type="component" value="Unassembled WGS sequence"/>
</dbReference>
<dbReference type="Pfam" id="PF07364">
    <property type="entry name" value="DUF1485"/>
    <property type="match status" value="1"/>
</dbReference>
<name>A0A0A1MPD2_9BACI</name>
<gene>
    <name evidence="3" type="ORF">BN997_00739</name>
</gene>
<sequence length="482" mass="54169">MKVLIARFILESNANIPYKSNLEDFDLLFGEDCIREMKCKDVFAKKGVEIIPSIYADASAGGVLEKTAFDYIEKRILEDIKKHIHEIDGIFLHLHGASEVEDLEGGSGDHHIMKMIRKLTGPYLPIAVVSDPHGNLSKAYVESTTLIRSYRESPHTDIKETIEFICEKLVDLLEQRQHITPVYRKLSMILGGEQSVSADEPVKSMNQYMDELEADSRILSCSWHVGYIRHDCDVAGCGIVVIPSTEADQEYADQIADQLAEYVWNKRYEFHYTGLTAQPEEAMKMALACEGKPVFITDSGDNVTSGSVGSNTFILRQVLHLDEGHNKRFLFASIHDAETLDKLKSYEAGEETSISLGMDIDELSANVNLDVVIKAKGYLAGYAYVREGNFGDCITVRIKDKPIDIVVSGNNHPFVEIEQFHAAGLDYRDYDIIIVKQGYIFPELKKEGKLNIMSLTQGATLQDTAKLPFKRIMRPMFPIDDI</sequence>
<dbReference type="OrthoDB" id="9815420at2"/>
<dbReference type="STRING" id="545501.BN997_00739"/>
<dbReference type="AlphaFoldDB" id="A0A0A1MPD2"/>
<organism evidence="3 4">
    <name type="scientific">Oceanobacillus oncorhynchi</name>
    <dbReference type="NCBI Taxonomy" id="545501"/>
    <lineage>
        <taxon>Bacteria</taxon>
        <taxon>Bacillati</taxon>
        <taxon>Bacillota</taxon>
        <taxon>Bacilli</taxon>
        <taxon>Bacillales</taxon>
        <taxon>Bacillaceae</taxon>
        <taxon>Oceanobacillus</taxon>
    </lineage>
</organism>
<reference evidence="3 4" key="1">
    <citation type="submission" date="2014-11" db="EMBL/GenBank/DDBJ databases">
        <authorList>
            <person name="Urmite Genomes Urmite Genomes"/>
        </authorList>
    </citation>
    <scope>NUCLEOTIDE SEQUENCE [LARGE SCALE GENOMIC DNA]</scope>
    <source>
        <strain evidence="3 4">Oc5</strain>
    </source>
</reference>